<evidence type="ECO:0000313" key="1">
    <source>
        <dbReference type="EMBL" id="GBL55486.1"/>
    </source>
</evidence>
<dbReference type="EMBL" id="BGPR01075457">
    <property type="protein sequence ID" value="GBL55486.1"/>
    <property type="molecule type" value="Genomic_DNA"/>
</dbReference>
<comment type="caution">
    <text evidence="1">The sequence shown here is derived from an EMBL/GenBank/DDBJ whole genome shotgun (WGS) entry which is preliminary data.</text>
</comment>
<reference evidence="1 2" key="1">
    <citation type="journal article" date="2019" name="Sci. Rep.">
        <title>Orb-weaving spider Araneus ventricosus genome elucidates the spidroin gene catalogue.</title>
        <authorList>
            <person name="Kono N."/>
            <person name="Nakamura H."/>
            <person name="Ohtoshi R."/>
            <person name="Moran D.A.P."/>
            <person name="Shinohara A."/>
            <person name="Yoshida Y."/>
            <person name="Fujiwara M."/>
            <person name="Mori M."/>
            <person name="Tomita M."/>
            <person name="Arakawa K."/>
        </authorList>
    </citation>
    <scope>NUCLEOTIDE SEQUENCE [LARGE SCALE GENOMIC DNA]</scope>
</reference>
<dbReference type="Proteomes" id="UP000499080">
    <property type="component" value="Unassembled WGS sequence"/>
</dbReference>
<sequence>MFRTLAVGVTILPKILRGHGLVCFKSVRDQTSSLGYGLKVWKLFVFSMPSSSNCLLSGSQ</sequence>
<feature type="non-terminal residue" evidence="1">
    <location>
        <position position="60"/>
    </location>
</feature>
<organism evidence="1 2">
    <name type="scientific">Araneus ventricosus</name>
    <name type="common">Orbweaver spider</name>
    <name type="synonym">Epeira ventricosa</name>
    <dbReference type="NCBI Taxonomy" id="182803"/>
    <lineage>
        <taxon>Eukaryota</taxon>
        <taxon>Metazoa</taxon>
        <taxon>Ecdysozoa</taxon>
        <taxon>Arthropoda</taxon>
        <taxon>Chelicerata</taxon>
        <taxon>Arachnida</taxon>
        <taxon>Araneae</taxon>
        <taxon>Araneomorphae</taxon>
        <taxon>Entelegynae</taxon>
        <taxon>Araneoidea</taxon>
        <taxon>Araneidae</taxon>
        <taxon>Araneus</taxon>
    </lineage>
</organism>
<evidence type="ECO:0000313" key="2">
    <source>
        <dbReference type="Proteomes" id="UP000499080"/>
    </source>
</evidence>
<name>A0A4Y1ZM59_ARAVE</name>
<proteinExistence type="predicted"/>
<accession>A0A4Y1ZM59</accession>
<keyword evidence="2" id="KW-1185">Reference proteome</keyword>
<gene>
    <name evidence="1" type="ORF">AVEN_68908_1</name>
</gene>
<dbReference type="AlphaFoldDB" id="A0A4Y1ZM59"/>
<protein>
    <submittedName>
        <fullName evidence="1">Uncharacterized protein</fullName>
    </submittedName>
</protein>